<comment type="cofactor">
    <cofactor evidence="1">
        <name>Zn(2+)</name>
        <dbReference type="ChEBI" id="CHEBI:29105"/>
    </cofactor>
</comment>
<dbReference type="Gene3D" id="3.60.21.10">
    <property type="match status" value="1"/>
</dbReference>
<evidence type="ECO:0000256" key="9">
    <source>
        <dbReference type="ARBA" id="ARBA00023157"/>
    </source>
</evidence>
<dbReference type="PANTHER" id="PTHR10340:SF34">
    <property type="entry name" value="SPHINGOMYELIN PHOSPHODIESTERASE"/>
    <property type="match status" value="1"/>
</dbReference>
<evidence type="ECO:0000256" key="2">
    <source>
        <dbReference type="ARBA" id="ARBA00004613"/>
    </source>
</evidence>
<evidence type="ECO:0000256" key="3">
    <source>
        <dbReference type="ARBA" id="ARBA00008234"/>
    </source>
</evidence>
<evidence type="ECO:0000256" key="13">
    <source>
        <dbReference type="PIRNR" id="PIRNR000948"/>
    </source>
</evidence>
<keyword evidence="17" id="KW-1185">Reference proteome</keyword>
<dbReference type="Pfam" id="PF00149">
    <property type="entry name" value="Metallophos"/>
    <property type="match status" value="1"/>
</dbReference>
<dbReference type="Pfam" id="PF19272">
    <property type="entry name" value="ASMase_C"/>
    <property type="match status" value="1"/>
</dbReference>
<dbReference type="CDD" id="cd00842">
    <property type="entry name" value="MPP_ASMase"/>
    <property type="match status" value="1"/>
</dbReference>
<dbReference type="InterPro" id="IPR011160">
    <property type="entry name" value="Sphingomy_PDE"/>
</dbReference>
<reference evidence="16" key="1">
    <citation type="submission" date="2025-05" db="UniProtKB">
        <authorList>
            <consortium name="EnsemblMetazoa"/>
        </authorList>
    </citation>
    <scope>IDENTIFICATION</scope>
</reference>
<dbReference type="EnsemblMetazoa" id="XM_050641444.1">
    <property type="protein sequence ID" value="XP_050497401.1"/>
    <property type="gene ID" value="LOC114343276"/>
</dbReference>
<sequence>MLGFKILPVTVLCVLSFFETIDLVPIDENENFDFDEYWDYKLTPHNLPLLKSSRQNYLVSAIYQYEEDLAVSSLNDEEEISNNRLPKKIHDVIRNKIPCEMCKLGIGLLRNHLDSGDSMEEIRNKVIKLCVTLKIETEKVCAGFFDVFGPELVPAFNASTLDSSQTCMMVFGESCPSVSNELHEWSIDIPNNELNVEESKTKRRNVEIPVLKVLHISDTHLDLDYLAGSPANCDEPLCCRNYSTPSSTEPLVPAGRWGSYNKCDSPKILIAHMLNHIALEHPDIDYIIWTGDLPPHDIWNQTKDSNLQIIQECVDQMFMFFPTTPIFPAVGNHESVPAGSFAPPWMKNDSHTINWLYTPLAEHWRRWLPSTAGNTLLHGAFYSVLLRPGFRLISLNTNYCHSLNWWLVVNSTDPAQELQWLIYELQNSEANNEKVHIIGHIPPGSSDCLKAWSTNFYSIVDRFKDIIRAQFYGHSHADEFELFYETENYSKPINVAYLGPSITTYENHNPGYRIYYIEGDFSHSNRDVVDHETWTCDLEQANKGHNEPVWYKSYSARDTYSMQSLAPEEWNKLVDKMAAEDDTFDLFYRHYYRHSPTRPSCDAECKVQILCDLKTGKSQDRKHICGELQYV</sequence>
<keyword evidence="11 13" id="KW-0326">Glycosidase</keyword>
<comment type="similarity">
    <text evidence="3 13">Belongs to the acid sphingomyelinase family.</text>
</comment>
<dbReference type="PROSITE" id="PS50015">
    <property type="entry name" value="SAP_B"/>
    <property type="match status" value="1"/>
</dbReference>
<dbReference type="InterPro" id="IPR029052">
    <property type="entry name" value="Metallo-depent_PP-like"/>
</dbReference>
<proteinExistence type="inferred from homology"/>
<evidence type="ECO:0000256" key="10">
    <source>
        <dbReference type="ARBA" id="ARBA00023180"/>
    </source>
</evidence>
<keyword evidence="4" id="KW-0964">Secreted</keyword>
<keyword evidence="6 14" id="KW-0732">Signal</keyword>
<dbReference type="InterPro" id="IPR011001">
    <property type="entry name" value="Saposin-like"/>
</dbReference>
<evidence type="ECO:0000313" key="16">
    <source>
        <dbReference type="EnsemblMetazoa" id="XP_050497401.1"/>
    </source>
</evidence>
<dbReference type="EC" id="3.1.4.12" evidence="13"/>
<evidence type="ECO:0000256" key="6">
    <source>
        <dbReference type="ARBA" id="ARBA00022729"/>
    </source>
</evidence>
<feature type="chain" id="PRO_5046654740" description="Sphingomyelin phosphodiesterase" evidence="14">
    <location>
        <begin position="24"/>
        <end position="631"/>
    </location>
</feature>
<organism evidence="16 17">
    <name type="scientific">Diabrotica virgifera virgifera</name>
    <name type="common">western corn rootworm</name>
    <dbReference type="NCBI Taxonomy" id="50390"/>
    <lineage>
        <taxon>Eukaryota</taxon>
        <taxon>Metazoa</taxon>
        <taxon>Ecdysozoa</taxon>
        <taxon>Arthropoda</taxon>
        <taxon>Hexapoda</taxon>
        <taxon>Insecta</taxon>
        <taxon>Pterygota</taxon>
        <taxon>Neoptera</taxon>
        <taxon>Endopterygota</taxon>
        <taxon>Coleoptera</taxon>
        <taxon>Polyphaga</taxon>
        <taxon>Cucujiformia</taxon>
        <taxon>Chrysomeloidea</taxon>
        <taxon>Chrysomelidae</taxon>
        <taxon>Galerucinae</taxon>
        <taxon>Diabroticina</taxon>
        <taxon>Diabroticites</taxon>
        <taxon>Diabrotica</taxon>
    </lineage>
</organism>
<dbReference type="Gene3D" id="1.10.225.10">
    <property type="entry name" value="Saposin-like"/>
    <property type="match status" value="1"/>
</dbReference>
<keyword evidence="8" id="KW-0862">Zinc</keyword>
<evidence type="ECO:0000256" key="11">
    <source>
        <dbReference type="ARBA" id="ARBA00023295"/>
    </source>
</evidence>
<feature type="signal peptide" evidence="14">
    <location>
        <begin position="1"/>
        <end position="23"/>
    </location>
</feature>
<evidence type="ECO:0000313" key="17">
    <source>
        <dbReference type="Proteomes" id="UP001652700"/>
    </source>
</evidence>
<keyword evidence="7 13" id="KW-0378">Hydrolase</keyword>
<evidence type="ECO:0000256" key="5">
    <source>
        <dbReference type="ARBA" id="ARBA00022723"/>
    </source>
</evidence>
<keyword evidence="5" id="KW-0479">Metal-binding</keyword>
<dbReference type="InterPro" id="IPR008139">
    <property type="entry name" value="SaposinB_dom"/>
</dbReference>
<dbReference type="PANTHER" id="PTHR10340">
    <property type="entry name" value="SPHINGOMYELIN PHOSPHODIESTERASE"/>
    <property type="match status" value="1"/>
</dbReference>
<dbReference type="SUPFAM" id="SSF47862">
    <property type="entry name" value="Saposin"/>
    <property type="match status" value="1"/>
</dbReference>
<dbReference type="SUPFAM" id="SSF56300">
    <property type="entry name" value="Metallo-dependent phosphatases"/>
    <property type="match status" value="1"/>
</dbReference>
<dbReference type="RefSeq" id="XP_050497401.1">
    <property type="nucleotide sequence ID" value="XM_050641444.1"/>
</dbReference>
<evidence type="ECO:0000256" key="4">
    <source>
        <dbReference type="ARBA" id="ARBA00022525"/>
    </source>
</evidence>
<dbReference type="InterPro" id="IPR045473">
    <property type="entry name" value="ASM_C"/>
</dbReference>
<keyword evidence="9" id="KW-1015">Disulfide bond</keyword>
<evidence type="ECO:0000256" key="7">
    <source>
        <dbReference type="ARBA" id="ARBA00022801"/>
    </source>
</evidence>
<accession>A0ABM5JHI6</accession>
<comment type="subcellular location">
    <subcellularLocation>
        <location evidence="2">Secreted</location>
    </subcellularLocation>
</comment>
<protein>
    <recommendedName>
        <fullName evidence="13">Sphingomyelin phosphodiesterase</fullName>
        <ecNumber evidence="13">3.1.4.12</ecNumber>
    </recommendedName>
</protein>
<evidence type="ECO:0000256" key="8">
    <source>
        <dbReference type="ARBA" id="ARBA00022833"/>
    </source>
</evidence>
<dbReference type="Proteomes" id="UP001652700">
    <property type="component" value="Unplaced"/>
</dbReference>
<keyword evidence="10" id="KW-0325">Glycoprotein</keyword>
<dbReference type="PIRSF" id="PIRSF000948">
    <property type="entry name" value="Sphingomy_PDE"/>
    <property type="match status" value="1"/>
</dbReference>
<name>A0ABM5JHI6_DIAVI</name>
<evidence type="ECO:0000256" key="14">
    <source>
        <dbReference type="SAM" id="SignalP"/>
    </source>
</evidence>
<dbReference type="InterPro" id="IPR041805">
    <property type="entry name" value="ASMase/PPN1_MPP"/>
</dbReference>
<dbReference type="GeneID" id="114343276"/>
<evidence type="ECO:0000256" key="1">
    <source>
        <dbReference type="ARBA" id="ARBA00001947"/>
    </source>
</evidence>
<dbReference type="InterPro" id="IPR004843">
    <property type="entry name" value="Calcineurin-like_PHP"/>
</dbReference>
<comment type="function">
    <text evidence="13">Converts sphingomyelin to ceramide.</text>
</comment>
<evidence type="ECO:0000259" key="15">
    <source>
        <dbReference type="PROSITE" id="PS50015"/>
    </source>
</evidence>
<feature type="domain" description="Saposin B-type" evidence="15">
    <location>
        <begin position="95"/>
        <end position="179"/>
    </location>
</feature>
<evidence type="ECO:0000256" key="12">
    <source>
        <dbReference type="ARBA" id="ARBA00047268"/>
    </source>
</evidence>
<dbReference type="SMART" id="SM00741">
    <property type="entry name" value="SapB"/>
    <property type="match status" value="1"/>
</dbReference>
<comment type="catalytic activity">
    <reaction evidence="12">
        <text>a sphingomyelin + H2O = phosphocholine + an N-acylsphing-4-enine + H(+)</text>
        <dbReference type="Rhea" id="RHEA:19253"/>
        <dbReference type="ChEBI" id="CHEBI:15377"/>
        <dbReference type="ChEBI" id="CHEBI:15378"/>
        <dbReference type="ChEBI" id="CHEBI:17636"/>
        <dbReference type="ChEBI" id="CHEBI:52639"/>
        <dbReference type="ChEBI" id="CHEBI:295975"/>
        <dbReference type="EC" id="3.1.4.12"/>
    </reaction>
    <physiologicalReaction direction="left-to-right" evidence="12">
        <dbReference type="Rhea" id="RHEA:19254"/>
    </physiologicalReaction>
</comment>